<dbReference type="EMBL" id="JACHIA010000003">
    <property type="protein sequence ID" value="MBB6069808.1"/>
    <property type="molecule type" value="Genomic_DNA"/>
</dbReference>
<accession>A0A841GVM0</accession>
<dbReference type="AlphaFoldDB" id="A0A841GVM0"/>
<evidence type="ECO:0000313" key="1">
    <source>
        <dbReference type="EMBL" id="MBB6069808.1"/>
    </source>
</evidence>
<name>A0A841GVM0_9BACT</name>
<dbReference type="RefSeq" id="WP_170036060.1">
    <property type="nucleotide sequence ID" value="NZ_JABDTL010000002.1"/>
</dbReference>
<proteinExistence type="predicted"/>
<sequence>MRKLLLDPDDLRVDSFETARSAADARGTVRANDERGPCTHPAGGVHADATGRACPSVQNCGSLYTVCGCSVTSCDDELVLH</sequence>
<evidence type="ECO:0000313" key="2">
    <source>
        <dbReference type="Proteomes" id="UP000582837"/>
    </source>
</evidence>
<comment type="caution">
    <text evidence="1">The sequence shown here is derived from an EMBL/GenBank/DDBJ whole genome shotgun (WGS) entry which is preliminary data.</text>
</comment>
<organism evidence="1 2">
    <name type="scientific">Longimicrobium terrae</name>
    <dbReference type="NCBI Taxonomy" id="1639882"/>
    <lineage>
        <taxon>Bacteria</taxon>
        <taxon>Pseudomonadati</taxon>
        <taxon>Gemmatimonadota</taxon>
        <taxon>Longimicrobiia</taxon>
        <taxon>Longimicrobiales</taxon>
        <taxon>Longimicrobiaceae</taxon>
        <taxon>Longimicrobium</taxon>
    </lineage>
</organism>
<protein>
    <submittedName>
        <fullName evidence="1">Uncharacterized protein</fullName>
    </submittedName>
</protein>
<reference evidence="1 2" key="1">
    <citation type="submission" date="2020-08" db="EMBL/GenBank/DDBJ databases">
        <title>Genomic Encyclopedia of Type Strains, Phase IV (KMG-IV): sequencing the most valuable type-strain genomes for metagenomic binning, comparative biology and taxonomic classification.</title>
        <authorList>
            <person name="Goeker M."/>
        </authorList>
    </citation>
    <scope>NUCLEOTIDE SEQUENCE [LARGE SCALE GENOMIC DNA]</scope>
    <source>
        <strain evidence="1 2">DSM 29007</strain>
    </source>
</reference>
<keyword evidence="2" id="KW-1185">Reference proteome</keyword>
<dbReference type="Proteomes" id="UP000582837">
    <property type="component" value="Unassembled WGS sequence"/>
</dbReference>
<gene>
    <name evidence="1" type="ORF">HNQ61_001425</name>
</gene>